<dbReference type="EMBL" id="CP035928">
    <property type="protein sequence ID" value="QEP34230.1"/>
    <property type="molecule type" value="Genomic_DNA"/>
</dbReference>
<dbReference type="AlphaFoldDB" id="A0A5C2H5H8"/>
<evidence type="ECO:0000313" key="2">
    <source>
        <dbReference type="Proteomes" id="UP000322726"/>
    </source>
</evidence>
<organism evidence="1 2">
    <name type="scientific">Malaciobacter pacificus</name>
    <dbReference type="NCBI Taxonomy" id="1080223"/>
    <lineage>
        <taxon>Bacteria</taxon>
        <taxon>Pseudomonadati</taxon>
        <taxon>Campylobacterota</taxon>
        <taxon>Epsilonproteobacteria</taxon>
        <taxon>Campylobacterales</taxon>
        <taxon>Arcobacteraceae</taxon>
        <taxon>Malaciobacter</taxon>
    </lineage>
</organism>
<dbReference type="KEGG" id="apai:APAC_1104"/>
<reference evidence="1 2" key="3">
    <citation type="submission" date="2019-09" db="EMBL/GenBank/DDBJ databases">
        <title>Taxonomic note: a critical rebuttal of the proposed division of the genus Arcobacter into six genera, emended descriptions of Arcobacter anaerophilus and the genus Arcobacter, and an assessment of genus-level boundaries for Epsilonproteobacteria using in silico genomic comparator tools.</title>
        <authorList>
            <person name="On S.L.W."/>
            <person name="Miller W.G."/>
            <person name="Biggs P."/>
            <person name="Cornelius A."/>
            <person name="Vandamme P."/>
        </authorList>
    </citation>
    <scope>NUCLEOTIDE SEQUENCE [LARGE SCALE GENOMIC DNA]</scope>
    <source>
        <strain evidence="1 2">LMG 26638</strain>
    </source>
</reference>
<protein>
    <submittedName>
        <fullName evidence="1">Uncharacterized protein</fullName>
    </submittedName>
</protein>
<keyword evidence="2" id="KW-1185">Reference proteome</keyword>
<name>A0A5C2H5H8_9BACT</name>
<reference evidence="1 2" key="1">
    <citation type="submission" date="2019-09" db="EMBL/GenBank/DDBJ databases">
        <title>Complete genome sequencing of four Arcobacter species reveals a diverse suite of mobile elements.</title>
        <authorList>
            <person name="Miller W.G."/>
            <person name="Yee E."/>
            <person name="Bono J.L."/>
        </authorList>
    </citation>
    <scope>NUCLEOTIDE SEQUENCE [LARGE SCALE GENOMIC DNA]</scope>
    <source>
        <strain evidence="1 2">LMG 26638</strain>
    </source>
</reference>
<dbReference type="Proteomes" id="UP000322726">
    <property type="component" value="Chromosome"/>
</dbReference>
<dbReference type="OrthoDB" id="1442157at2"/>
<accession>A0A5C2H5H8</accession>
<proteinExistence type="predicted"/>
<sequence>MPSTNIEELAFEFFKLFSKMEYALKATGIQKYLKNDRNNNAFADWEEFISKNSSSFSLTYLSDKYILNNPPKIQKVDNSGNLVFSNHWYSNSNDLKSAIEYLKTVRNNLFHGGKGTSTEFIEDNTRNKELLKSSIEIIKYIKTLDSDVKSNFDN</sequence>
<dbReference type="RefSeq" id="WP_130233180.1">
    <property type="nucleotide sequence ID" value="NZ_BMEF01000011.1"/>
</dbReference>
<gene>
    <name evidence="1" type="ORF">APAC_1104</name>
</gene>
<reference evidence="2" key="2">
    <citation type="submission" date="2019-09" db="EMBL/GenBank/DDBJ databases">
        <title>Complete genome sequencing of four Arcobacter species reveals a diverse suite of mobile elements.</title>
        <authorList>
            <person name="On S.L.W."/>
            <person name="Miller W.G."/>
            <person name="Biggs P."/>
            <person name="Cornelius A."/>
            <person name="Vandamme P."/>
        </authorList>
    </citation>
    <scope>NUCLEOTIDE SEQUENCE [LARGE SCALE GENOMIC DNA]</scope>
    <source>
        <strain evidence="2">LMG 26638</strain>
    </source>
</reference>
<evidence type="ECO:0000313" key="1">
    <source>
        <dbReference type="EMBL" id="QEP34230.1"/>
    </source>
</evidence>